<reference evidence="4 5" key="1">
    <citation type="submission" date="2023-11" db="EMBL/GenBank/DDBJ databases">
        <title>Peredibacter starrii A3.12.</title>
        <authorList>
            <person name="Mitchell R.J."/>
        </authorList>
    </citation>
    <scope>NUCLEOTIDE SEQUENCE [LARGE SCALE GENOMIC DNA]</scope>
    <source>
        <strain evidence="4 5">A3.12</strain>
    </source>
</reference>
<dbReference type="PANTHER" id="PTHR44591:SF3">
    <property type="entry name" value="RESPONSE REGULATORY DOMAIN-CONTAINING PROTEIN"/>
    <property type="match status" value="1"/>
</dbReference>
<dbReference type="SUPFAM" id="SSF52172">
    <property type="entry name" value="CheY-like"/>
    <property type="match status" value="1"/>
</dbReference>
<dbReference type="Proteomes" id="UP001324634">
    <property type="component" value="Chromosome"/>
</dbReference>
<name>A0AAX4HT49_9BACT</name>
<organism evidence="4 5">
    <name type="scientific">Peredibacter starrii</name>
    <dbReference type="NCBI Taxonomy" id="28202"/>
    <lineage>
        <taxon>Bacteria</taxon>
        <taxon>Pseudomonadati</taxon>
        <taxon>Bdellovibrionota</taxon>
        <taxon>Bacteriovoracia</taxon>
        <taxon>Bacteriovoracales</taxon>
        <taxon>Bacteriovoracaceae</taxon>
        <taxon>Peredibacter</taxon>
    </lineage>
</organism>
<gene>
    <name evidence="4" type="ORF">SOO65_06480</name>
</gene>
<dbReference type="Pfam" id="PF00072">
    <property type="entry name" value="Response_reg"/>
    <property type="match status" value="1"/>
</dbReference>
<dbReference type="InterPro" id="IPR001789">
    <property type="entry name" value="Sig_transdc_resp-reg_receiver"/>
</dbReference>
<dbReference type="InterPro" id="IPR050595">
    <property type="entry name" value="Bact_response_regulator"/>
</dbReference>
<evidence type="ECO:0000313" key="4">
    <source>
        <dbReference type="EMBL" id="WPU66387.1"/>
    </source>
</evidence>
<keyword evidence="1 2" id="KW-0597">Phosphoprotein</keyword>
<feature type="modified residue" description="4-aspartylphosphate" evidence="2">
    <location>
        <position position="54"/>
    </location>
</feature>
<keyword evidence="5" id="KW-1185">Reference proteome</keyword>
<dbReference type="PROSITE" id="PS50110">
    <property type="entry name" value="RESPONSE_REGULATORY"/>
    <property type="match status" value="1"/>
</dbReference>
<evidence type="ECO:0000259" key="3">
    <source>
        <dbReference type="PROSITE" id="PS50110"/>
    </source>
</evidence>
<feature type="domain" description="Response regulatory" evidence="3">
    <location>
        <begin position="5"/>
        <end position="119"/>
    </location>
</feature>
<protein>
    <submittedName>
        <fullName evidence="4">Response regulator</fullName>
    </submittedName>
</protein>
<dbReference type="SMART" id="SM00448">
    <property type="entry name" value="REC"/>
    <property type="match status" value="1"/>
</dbReference>
<dbReference type="KEGG" id="psti:SOO65_06480"/>
<dbReference type="RefSeq" id="WP_321398541.1">
    <property type="nucleotide sequence ID" value="NZ_CP139487.1"/>
</dbReference>
<evidence type="ECO:0000256" key="1">
    <source>
        <dbReference type="ARBA" id="ARBA00022553"/>
    </source>
</evidence>
<dbReference type="GO" id="GO:0000160">
    <property type="term" value="P:phosphorelay signal transduction system"/>
    <property type="evidence" value="ECO:0007669"/>
    <property type="project" value="InterPro"/>
</dbReference>
<dbReference type="PANTHER" id="PTHR44591">
    <property type="entry name" value="STRESS RESPONSE REGULATOR PROTEIN 1"/>
    <property type="match status" value="1"/>
</dbReference>
<dbReference type="EMBL" id="CP139487">
    <property type="protein sequence ID" value="WPU66387.1"/>
    <property type="molecule type" value="Genomic_DNA"/>
</dbReference>
<dbReference type="AlphaFoldDB" id="A0AAX4HT49"/>
<sequence>MNSPRILYIDDEIDLLDLASTFFEDENLPIETCSDFQDALALIRANKYDLIISDAKMPSGSGPELFRIVRAEGLYSGRIVLVTGNIEDFGSEKSRTDFDLVIYKPIRFQELVTKVKEMLSI</sequence>
<dbReference type="Gene3D" id="3.40.50.2300">
    <property type="match status" value="1"/>
</dbReference>
<proteinExistence type="predicted"/>
<accession>A0AAX4HT49</accession>
<dbReference type="InterPro" id="IPR011006">
    <property type="entry name" value="CheY-like_superfamily"/>
</dbReference>
<evidence type="ECO:0000313" key="5">
    <source>
        <dbReference type="Proteomes" id="UP001324634"/>
    </source>
</evidence>
<evidence type="ECO:0000256" key="2">
    <source>
        <dbReference type="PROSITE-ProRule" id="PRU00169"/>
    </source>
</evidence>